<dbReference type="Gene3D" id="3.40.640.10">
    <property type="entry name" value="Type I PLP-dependent aspartate aminotransferase-like (Major domain)"/>
    <property type="match status" value="1"/>
</dbReference>
<keyword evidence="5 18" id="KW-0812">Transmembrane</keyword>
<evidence type="ECO:0000256" key="11">
    <source>
        <dbReference type="ARBA" id="ARBA00023136"/>
    </source>
</evidence>
<evidence type="ECO:0000256" key="14">
    <source>
        <dbReference type="ARBA" id="ARBA00038965"/>
    </source>
</evidence>
<evidence type="ECO:0000313" key="20">
    <source>
        <dbReference type="RefSeq" id="XP_003743455.1"/>
    </source>
</evidence>
<evidence type="ECO:0000256" key="17">
    <source>
        <dbReference type="RuleBase" id="RU000382"/>
    </source>
</evidence>
<dbReference type="SUPFAM" id="SSF53383">
    <property type="entry name" value="PLP-dependent transferases"/>
    <property type="match status" value="1"/>
</dbReference>
<dbReference type="GO" id="GO:0019752">
    <property type="term" value="P:carboxylic acid metabolic process"/>
    <property type="evidence" value="ECO:0007669"/>
    <property type="project" value="InterPro"/>
</dbReference>
<keyword evidence="10" id="KW-0443">Lipid metabolism</keyword>
<evidence type="ECO:0000256" key="5">
    <source>
        <dbReference type="ARBA" id="ARBA00022692"/>
    </source>
</evidence>
<keyword evidence="19" id="KW-1185">Reference proteome</keyword>
<keyword evidence="8" id="KW-0746">Sphingolipid metabolism</keyword>
<dbReference type="PANTHER" id="PTHR42735">
    <property type="match status" value="1"/>
</dbReference>
<dbReference type="GeneID" id="100898034"/>
<dbReference type="InterPro" id="IPR050477">
    <property type="entry name" value="GrpII_AminoAcid_Decarb"/>
</dbReference>
<name>A0AAJ6VXZ7_9ACAR</name>
<feature type="transmembrane region" description="Helical" evidence="18">
    <location>
        <begin position="71"/>
        <end position="90"/>
    </location>
</feature>
<dbReference type="Proteomes" id="UP000694867">
    <property type="component" value="Unplaced"/>
</dbReference>
<keyword evidence="12 17" id="KW-0456">Lyase</keyword>
<dbReference type="InterPro" id="IPR015422">
    <property type="entry name" value="PyrdxlP-dep_Trfase_small"/>
</dbReference>
<feature type="modified residue" description="N6-(pyridoxal phosphate)lysine" evidence="16">
    <location>
        <position position="390"/>
    </location>
</feature>
<dbReference type="KEGG" id="goe:100898034"/>
<dbReference type="CTD" id="46059"/>
<dbReference type="PANTHER" id="PTHR42735:SF6">
    <property type="entry name" value="SPHINGOSINE-1-PHOSPHATE LYASE 1"/>
    <property type="match status" value="1"/>
</dbReference>
<evidence type="ECO:0000256" key="7">
    <source>
        <dbReference type="ARBA" id="ARBA00022898"/>
    </source>
</evidence>
<dbReference type="InterPro" id="IPR015424">
    <property type="entry name" value="PyrdxlP-dep_Trfase"/>
</dbReference>
<dbReference type="InterPro" id="IPR015421">
    <property type="entry name" value="PyrdxlP-dep_Trfase_major"/>
</dbReference>
<evidence type="ECO:0000256" key="2">
    <source>
        <dbReference type="ARBA" id="ARBA00004389"/>
    </source>
</evidence>
<evidence type="ECO:0000256" key="10">
    <source>
        <dbReference type="ARBA" id="ARBA00023098"/>
    </source>
</evidence>
<dbReference type="FunFam" id="3.40.640.10:FF:000020">
    <property type="entry name" value="sphingosine-1-phosphate lyase 1"/>
    <property type="match status" value="1"/>
</dbReference>
<dbReference type="InterPro" id="IPR002129">
    <property type="entry name" value="PyrdxlP-dep_de-COase"/>
</dbReference>
<proteinExistence type="inferred from homology"/>
<dbReference type="Gene3D" id="3.90.1150.10">
    <property type="entry name" value="Aspartate Aminotransferase, domain 1"/>
    <property type="match status" value="1"/>
</dbReference>
<dbReference type="AlphaFoldDB" id="A0AAJ6VXZ7"/>
<evidence type="ECO:0000256" key="8">
    <source>
        <dbReference type="ARBA" id="ARBA00022919"/>
    </source>
</evidence>
<dbReference type="Pfam" id="PF00282">
    <property type="entry name" value="Pyridoxal_deC"/>
    <property type="match status" value="1"/>
</dbReference>
<dbReference type="GO" id="GO:0005789">
    <property type="term" value="C:endoplasmic reticulum membrane"/>
    <property type="evidence" value="ECO:0007669"/>
    <property type="project" value="UniProtKB-SubCell"/>
</dbReference>
<comment type="subcellular location">
    <subcellularLocation>
        <location evidence="2">Endoplasmic reticulum membrane</location>
        <topology evidence="2">Single-pass membrane protein</topology>
    </subcellularLocation>
</comment>
<comment type="pathway">
    <text evidence="4">Sphingolipid metabolism.</text>
</comment>
<organism evidence="19 20">
    <name type="scientific">Galendromus occidentalis</name>
    <name type="common">western predatory mite</name>
    <dbReference type="NCBI Taxonomy" id="34638"/>
    <lineage>
        <taxon>Eukaryota</taxon>
        <taxon>Metazoa</taxon>
        <taxon>Ecdysozoa</taxon>
        <taxon>Arthropoda</taxon>
        <taxon>Chelicerata</taxon>
        <taxon>Arachnida</taxon>
        <taxon>Acari</taxon>
        <taxon>Parasitiformes</taxon>
        <taxon>Mesostigmata</taxon>
        <taxon>Gamasina</taxon>
        <taxon>Phytoseioidea</taxon>
        <taxon>Phytoseiidae</taxon>
        <taxon>Typhlodrominae</taxon>
        <taxon>Galendromus</taxon>
    </lineage>
</organism>
<gene>
    <name evidence="20" type="primary">LOC100898034</name>
</gene>
<evidence type="ECO:0000313" key="19">
    <source>
        <dbReference type="Proteomes" id="UP000694867"/>
    </source>
</evidence>
<dbReference type="GO" id="GO:0008117">
    <property type="term" value="F:sphinganine-1-phosphate aldolase activity"/>
    <property type="evidence" value="ECO:0007669"/>
    <property type="project" value="UniProtKB-EC"/>
</dbReference>
<reference evidence="20" key="1">
    <citation type="submission" date="2025-08" db="UniProtKB">
        <authorList>
            <consortium name="RefSeq"/>
        </authorList>
    </citation>
    <scope>IDENTIFICATION</scope>
</reference>
<evidence type="ECO:0000256" key="1">
    <source>
        <dbReference type="ARBA" id="ARBA00001933"/>
    </source>
</evidence>
<evidence type="ECO:0000256" key="15">
    <source>
        <dbReference type="ARBA" id="ARBA00042568"/>
    </source>
</evidence>
<evidence type="ECO:0000256" key="16">
    <source>
        <dbReference type="PIRSR" id="PIRSR602129-50"/>
    </source>
</evidence>
<dbReference type="GO" id="GO:0030170">
    <property type="term" value="F:pyridoxal phosphate binding"/>
    <property type="evidence" value="ECO:0007669"/>
    <property type="project" value="InterPro"/>
</dbReference>
<evidence type="ECO:0000256" key="13">
    <source>
        <dbReference type="ARBA" id="ARBA00038302"/>
    </source>
</evidence>
<keyword evidence="11 18" id="KW-0472">Membrane</keyword>
<evidence type="ECO:0000256" key="18">
    <source>
        <dbReference type="SAM" id="Phobius"/>
    </source>
</evidence>
<sequence length="594" mass="66714">MDSSLVNDMFGYSSVERPLWDEIQQELDDLRNVYWPTDGKELADIGMLVGETFLRCVGLIRHRINKELEGVEPLCLVTACFLFFLSLWVLKRLFTYNSFVPSNKRLSLLERFRRLPIIRSISASKMRPVLKDLERDLKKDYAPGSFKKVLPEEGHKAVNIVEEVQSYLDLSKADWKAGRVSGCIYSPNDIECEKLVLDVFHKTMKSNHLHADIFSGVRKMEAEIIRWVLNLYHGDADACGSISSGGTESIMLACKAYRDFAFATRGITEPEILVPHSAHAAFDKAADWLRLEIRKVPLDPKTLMVDTRKMRKMITRNTILLVGSAPGYPHGIIDPIEGIAALGCRYNIPVHVDCCLGGFIMPFLEDAGFGKFNFDFSVKGVTSISCDTHKYAMAPKGTSLVMYSSKKYLHHQFSAAGDWPGGVYITPTVAGSRSGAVVACCWATLRYYGRGGYVEACRDILTEARKIKDGIKEIKGLRVLGDPQATVIAFDSDIINIFEVNSRMGKLGWHLNPLQFPSGIHICLTKIHAENKVTETFLTDLRTIVEKMLQEPDKKVSSQAAVYGQAQTFSDRSIVKDLLLNYMDIIYSTEDYVD</sequence>
<evidence type="ECO:0000256" key="9">
    <source>
        <dbReference type="ARBA" id="ARBA00022989"/>
    </source>
</evidence>
<accession>A0AAJ6VXZ7</accession>
<dbReference type="Gene3D" id="6.10.140.2150">
    <property type="match status" value="1"/>
</dbReference>
<comment type="similarity">
    <text evidence="13">Belongs to the group II decarboxylase family. Sphingosine-1-phosphate lyase subfamily.</text>
</comment>
<evidence type="ECO:0000256" key="6">
    <source>
        <dbReference type="ARBA" id="ARBA00022824"/>
    </source>
</evidence>
<evidence type="ECO:0000256" key="4">
    <source>
        <dbReference type="ARBA" id="ARBA00004991"/>
    </source>
</evidence>
<keyword evidence="6" id="KW-0256">Endoplasmic reticulum</keyword>
<comment type="cofactor">
    <cofactor evidence="1 16 17">
        <name>pyridoxal 5'-phosphate</name>
        <dbReference type="ChEBI" id="CHEBI:597326"/>
    </cofactor>
</comment>
<dbReference type="GO" id="GO:0030149">
    <property type="term" value="P:sphingolipid catabolic process"/>
    <property type="evidence" value="ECO:0007669"/>
    <property type="project" value="TreeGrafter"/>
</dbReference>
<dbReference type="EC" id="4.1.2.27" evidence="14"/>
<evidence type="ECO:0000256" key="12">
    <source>
        <dbReference type="ARBA" id="ARBA00023239"/>
    </source>
</evidence>
<comment type="pathway">
    <text evidence="3">Lipid metabolism; sphingolipid metabolism.</text>
</comment>
<keyword evidence="7 16" id="KW-0663">Pyridoxal phosphate</keyword>
<evidence type="ECO:0000256" key="3">
    <source>
        <dbReference type="ARBA" id="ARBA00004760"/>
    </source>
</evidence>
<protein>
    <recommendedName>
        <fullName evidence="14">sphinganine-1-phosphate aldolase</fullName>
        <ecNumber evidence="14">4.1.2.27</ecNumber>
    </recommendedName>
    <alternativeName>
        <fullName evidence="15">Sphingosine-1-phosphate aldolase</fullName>
    </alternativeName>
</protein>
<keyword evidence="9 18" id="KW-1133">Transmembrane helix</keyword>
<dbReference type="RefSeq" id="XP_003743455.1">
    <property type="nucleotide sequence ID" value="XM_003743407.2"/>
</dbReference>